<keyword evidence="6" id="KW-1185">Reference proteome</keyword>
<dbReference type="PANTHER" id="PTHR43877:SF1">
    <property type="entry name" value="ACETYLTRANSFERASE"/>
    <property type="match status" value="1"/>
</dbReference>
<proteinExistence type="predicted"/>
<organism evidence="5 6">
    <name type="scientific">Streptomyces laurentii</name>
    <dbReference type="NCBI Taxonomy" id="39478"/>
    <lineage>
        <taxon>Bacteria</taxon>
        <taxon>Bacillati</taxon>
        <taxon>Actinomycetota</taxon>
        <taxon>Actinomycetes</taxon>
        <taxon>Kitasatosporales</taxon>
        <taxon>Streptomycetaceae</taxon>
        <taxon>Streptomyces</taxon>
    </lineage>
</organism>
<dbReference type="SUPFAM" id="SSF55729">
    <property type="entry name" value="Acyl-CoA N-acyltransferases (Nat)"/>
    <property type="match status" value="1"/>
</dbReference>
<dbReference type="Proteomes" id="UP000217676">
    <property type="component" value="Chromosome"/>
</dbReference>
<protein>
    <recommendedName>
        <fullName evidence="4">N-acetyltransferase domain-containing protein</fullName>
    </recommendedName>
</protein>
<evidence type="ECO:0000313" key="6">
    <source>
        <dbReference type="Proteomes" id="UP000217676"/>
    </source>
</evidence>
<dbReference type="KEGG" id="slau:SLA_5840"/>
<accession>A0A160P4T3</accession>
<evidence type="ECO:0000313" key="5">
    <source>
        <dbReference type="EMBL" id="BAU86709.1"/>
    </source>
</evidence>
<evidence type="ECO:0000259" key="4">
    <source>
        <dbReference type="PROSITE" id="PS51186"/>
    </source>
</evidence>
<dbReference type="InterPro" id="IPR050832">
    <property type="entry name" value="Bact_Acetyltransf"/>
</dbReference>
<dbReference type="GO" id="GO:0016747">
    <property type="term" value="F:acyltransferase activity, transferring groups other than amino-acyl groups"/>
    <property type="evidence" value="ECO:0007669"/>
    <property type="project" value="InterPro"/>
</dbReference>
<dbReference type="Gene3D" id="3.40.630.30">
    <property type="match status" value="1"/>
</dbReference>
<reference evidence="5 6" key="1">
    <citation type="journal article" date="2016" name="Genome Announc.">
        <title>Complete Genome Sequence of Thiostrepton-Producing Streptomyces laurentii ATCC 31255.</title>
        <authorList>
            <person name="Doi K."/>
            <person name="Fujino Y."/>
            <person name="Nagayoshi Y."/>
            <person name="Ohshima T."/>
            <person name="Ogata S."/>
        </authorList>
    </citation>
    <scope>NUCLEOTIDE SEQUENCE [LARGE SCALE GENOMIC DNA]</scope>
    <source>
        <strain evidence="5 6">ATCC 31255</strain>
    </source>
</reference>
<evidence type="ECO:0000256" key="2">
    <source>
        <dbReference type="ARBA" id="ARBA00023315"/>
    </source>
</evidence>
<dbReference type="PANTHER" id="PTHR43877">
    <property type="entry name" value="AMINOALKYLPHOSPHONATE N-ACETYLTRANSFERASE-RELATED-RELATED"/>
    <property type="match status" value="1"/>
</dbReference>
<evidence type="ECO:0000256" key="3">
    <source>
        <dbReference type="SAM" id="MobiDB-lite"/>
    </source>
</evidence>
<gene>
    <name evidence="5" type="ORF">SLA_5840</name>
</gene>
<dbReference type="CDD" id="cd04301">
    <property type="entry name" value="NAT_SF"/>
    <property type="match status" value="1"/>
</dbReference>
<keyword evidence="2" id="KW-0012">Acyltransferase</keyword>
<feature type="domain" description="N-acetyltransferase" evidence="4">
    <location>
        <begin position="25"/>
        <end position="193"/>
    </location>
</feature>
<sequence>MEITHAVANGADTEADTGTAPDAGARVHPPAHADADAVAELHTASWRTAYADLFPAHYLNGPLLEERRAVWRGRLADPVPGAALFLAREAGTLLGFVYLEPRPDGRILIDNLHARPGETGRGLGGRLLAHALAWSATTHPGKDVYLEVLQGNTRAVAFYERQGGRRTDSRICHFDEGFALPEFEYTWPAAVPK</sequence>
<dbReference type="PROSITE" id="PS51186">
    <property type="entry name" value="GNAT"/>
    <property type="match status" value="1"/>
</dbReference>
<dbReference type="Pfam" id="PF00583">
    <property type="entry name" value="Acetyltransf_1"/>
    <property type="match status" value="1"/>
</dbReference>
<keyword evidence="1" id="KW-0808">Transferase</keyword>
<evidence type="ECO:0000256" key="1">
    <source>
        <dbReference type="ARBA" id="ARBA00022679"/>
    </source>
</evidence>
<name>A0A160P4T3_STRLU</name>
<dbReference type="InterPro" id="IPR016181">
    <property type="entry name" value="Acyl_CoA_acyltransferase"/>
</dbReference>
<dbReference type="InterPro" id="IPR000182">
    <property type="entry name" value="GNAT_dom"/>
</dbReference>
<dbReference type="AlphaFoldDB" id="A0A160P4T3"/>
<dbReference type="EMBL" id="AP017424">
    <property type="protein sequence ID" value="BAU86709.1"/>
    <property type="molecule type" value="Genomic_DNA"/>
</dbReference>
<feature type="region of interest" description="Disordered" evidence="3">
    <location>
        <begin position="1"/>
        <end position="29"/>
    </location>
</feature>